<name>C1EAD9_MICCC</name>
<dbReference type="AlphaFoldDB" id="C1EAD9"/>
<keyword evidence="3" id="KW-1185">Reference proteome</keyword>
<dbReference type="EMBL" id="CP001328">
    <property type="protein sequence ID" value="ACO64841.1"/>
    <property type="molecule type" value="Genomic_DNA"/>
</dbReference>
<dbReference type="KEGG" id="mis:MICPUN_101458"/>
<reference evidence="2 3" key="1">
    <citation type="journal article" date="2009" name="Science">
        <title>Green evolution and dynamic adaptations revealed by genomes of the marine picoeukaryotes Micromonas.</title>
        <authorList>
            <person name="Worden A.Z."/>
            <person name="Lee J.H."/>
            <person name="Mock T."/>
            <person name="Rouze P."/>
            <person name="Simmons M.P."/>
            <person name="Aerts A.L."/>
            <person name="Allen A.E."/>
            <person name="Cuvelier M.L."/>
            <person name="Derelle E."/>
            <person name="Everett M.V."/>
            <person name="Foulon E."/>
            <person name="Grimwood J."/>
            <person name="Gundlach H."/>
            <person name="Henrissat B."/>
            <person name="Napoli C."/>
            <person name="McDonald S.M."/>
            <person name="Parker M.S."/>
            <person name="Rombauts S."/>
            <person name="Salamov A."/>
            <person name="Von Dassow P."/>
            <person name="Badger J.H."/>
            <person name="Coutinho P.M."/>
            <person name="Demir E."/>
            <person name="Dubchak I."/>
            <person name="Gentemann C."/>
            <person name="Eikrem W."/>
            <person name="Gready J.E."/>
            <person name="John U."/>
            <person name="Lanier W."/>
            <person name="Lindquist E.A."/>
            <person name="Lucas S."/>
            <person name="Mayer K.F."/>
            <person name="Moreau H."/>
            <person name="Not F."/>
            <person name="Otillar R."/>
            <person name="Panaud O."/>
            <person name="Pangilinan J."/>
            <person name="Paulsen I."/>
            <person name="Piegu B."/>
            <person name="Poliakov A."/>
            <person name="Robbens S."/>
            <person name="Schmutz J."/>
            <person name="Toulza E."/>
            <person name="Wyss T."/>
            <person name="Zelensky A."/>
            <person name="Zhou K."/>
            <person name="Armbrust E.V."/>
            <person name="Bhattacharya D."/>
            <person name="Goodenough U.W."/>
            <person name="Van de Peer Y."/>
            <person name="Grigoriev I.V."/>
        </authorList>
    </citation>
    <scope>NUCLEOTIDE SEQUENCE [LARGE SCALE GENOMIC DNA]</scope>
    <source>
        <strain evidence="3">RCC299 / NOUM17</strain>
    </source>
</reference>
<sequence>MMSNPVSEITSDPAHSEEEQEGEEEYVGMTKEQLHFGVHEERRAVMRVMFASVFDDGEEIKDDVKQTLEMLGIDEDEMADLQDIGDAMMEDLEAAEDDEEMEAIMYAAVDKYLGIEDNPFLEAAN</sequence>
<dbReference type="InParanoid" id="C1EAD9"/>
<protein>
    <submittedName>
        <fullName evidence="2">Uncharacterized protein</fullName>
    </submittedName>
</protein>
<dbReference type="RefSeq" id="XP_002503583.1">
    <property type="nucleotide sequence ID" value="XM_002503537.1"/>
</dbReference>
<organism evidence="2 3">
    <name type="scientific">Micromonas commoda (strain RCC299 / NOUM17 / CCMP2709)</name>
    <name type="common">Picoplanktonic green alga</name>
    <dbReference type="NCBI Taxonomy" id="296587"/>
    <lineage>
        <taxon>Eukaryota</taxon>
        <taxon>Viridiplantae</taxon>
        <taxon>Chlorophyta</taxon>
        <taxon>Mamiellophyceae</taxon>
        <taxon>Mamiellales</taxon>
        <taxon>Mamiellaceae</taxon>
        <taxon>Micromonas</taxon>
    </lineage>
</organism>
<gene>
    <name evidence="2" type="ORF">MICPUN_101458</name>
</gene>
<proteinExistence type="predicted"/>
<dbReference type="GeneID" id="8245221"/>
<evidence type="ECO:0000256" key="1">
    <source>
        <dbReference type="SAM" id="MobiDB-lite"/>
    </source>
</evidence>
<evidence type="ECO:0000313" key="3">
    <source>
        <dbReference type="Proteomes" id="UP000002009"/>
    </source>
</evidence>
<feature type="region of interest" description="Disordered" evidence="1">
    <location>
        <begin position="1"/>
        <end position="27"/>
    </location>
</feature>
<dbReference type="Proteomes" id="UP000002009">
    <property type="component" value="Chromosome 7"/>
</dbReference>
<evidence type="ECO:0000313" key="2">
    <source>
        <dbReference type="EMBL" id="ACO64841.1"/>
    </source>
</evidence>
<accession>C1EAD9</accession>
<feature type="compositionally biased region" description="Polar residues" evidence="1">
    <location>
        <begin position="1"/>
        <end position="10"/>
    </location>
</feature>